<reference evidence="1 2" key="1">
    <citation type="journal article" date="2018" name="MBio">
        <title>Comparative Genomics Reveals the Core Gene Toolbox for the Fungus-Insect Symbiosis.</title>
        <authorList>
            <person name="Wang Y."/>
            <person name="Stata M."/>
            <person name="Wang W."/>
            <person name="Stajich J.E."/>
            <person name="White M.M."/>
            <person name="Moncalvo J.M."/>
        </authorList>
    </citation>
    <scope>NUCLEOTIDE SEQUENCE [LARGE SCALE GENOMIC DNA]</scope>
    <source>
        <strain evidence="1 2">SC-DP-2</strain>
    </source>
</reference>
<sequence>MFDKFWRAVGKRVWVNDYMDSTLRVGKFRKPAPLNNPPYKPAITEASDISNNPYFKRDVRRNYPRVAVYSQQDLAKLLSKPEAEKIASSADGAAATSAEQKSPVIPPQSFNLVSVLSTSGLKPYSSSNLPPTPGTNYKYNISPEQEGEGPGQYYPIYNVY</sequence>
<dbReference type="InterPro" id="IPR016813">
    <property type="entry name" value="NADH_Ub_cplx-1_21kDa"/>
</dbReference>
<gene>
    <name evidence="1" type="ORF">BB560_002260</name>
</gene>
<evidence type="ECO:0000313" key="1">
    <source>
        <dbReference type="EMBL" id="PVV03264.1"/>
    </source>
</evidence>
<protein>
    <submittedName>
        <fullName evidence="1">Uncharacterized protein</fullName>
    </submittedName>
</protein>
<dbReference type="AlphaFoldDB" id="A0A2T9ZF89"/>
<dbReference type="OrthoDB" id="2093493at2759"/>
<organism evidence="1 2">
    <name type="scientific">Smittium megazygosporum</name>
    <dbReference type="NCBI Taxonomy" id="133381"/>
    <lineage>
        <taxon>Eukaryota</taxon>
        <taxon>Fungi</taxon>
        <taxon>Fungi incertae sedis</taxon>
        <taxon>Zoopagomycota</taxon>
        <taxon>Kickxellomycotina</taxon>
        <taxon>Harpellomycetes</taxon>
        <taxon>Harpellales</taxon>
        <taxon>Legeriomycetaceae</taxon>
        <taxon>Smittium</taxon>
    </lineage>
</organism>
<evidence type="ECO:0000313" key="2">
    <source>
        <dbReference type="Proteomes" id="UP000245609"/>
    </source>
</evidence>
<name>A0A2T9ZF89_9FUNG</name>
<proteinExistence type="predicted"/>
<accession>A0A2T9ZF89</accession>
<dbReference type="EMBL" id="MBFS01000255">
    <property type="protein sequence ID" value="PVV03264.1"/>
    <property type="molecule type" value="Genomic_DNA"/>
</dbReference>
<dbReference type="Proteomes" id="UP000245609">
    <property type="component" value="Unassembled WGS sequence"/>
</dbReference>
<keyword evidence="2" id="KW-1185">Reference proteome</keyword>
<comment type="caution">
    <text evidence="1">The sequence shown here is derived from an EMBL/GenBank/DDBJ whole genome shotgun (WGS) entry which is preliminary data.</text>
</comment>
<dbReference type="PANTHER" id="PTHR37325:SF1">
    <property type="entry name" value="OXIDOREDUCTASE 21 KDA SUBUNIT, PUTATIVE (AFU_ORTHOLOGUE AFUA_4G05910)-RELATED"/>
    <property type="match status" value="1"/>
</dbReference>
<dbReference type="STRING" id="133381.A0A2T9ZF89"/>
<dbReference type="PANTHER" id="PTHR37325">
    <property type="entry name" value="OXIDOREDUCTASE 21 KDA SUBUNIT, PUTATIVE (AFU_ORTHOLOGUE AFUA_4G05910)-RELATED"/>
    <property type="match status" value="1"/>
</dbReference>